<dbReference type="GO" id="GO:0019363">
    <property type="term" value="P:pyridine nucleotide biosynthetic process"/>
    <property type="evidence" value="ECO:0007669"/>
    <property type="project" value="UniProtKB-KW"/>
</dbReference>
<evidence type="ECO:0000259" key="9">
    <source>
        <dbReference type="Pfam" id="PF00857"/>
    </source>
</evidence>
<evidence type="ECO:0000256" key="3">
    <source>
        <dbReference type="ARBA" id="ARBA00022723"/>
    </source>
</evidence>
<dbReference type="PANTHER" id="PTHR11080">
    <property type="entry name" value="PYRAZINAMIDASE/NICOTINAMIDASE"/>
    <property type="match status" value="1"/>
</dbReference>
<organism evidence="10 11">
    <name type="scientific">Rhodovulum sulfidophilum</name>
    <name type="common">Rhodobacter sulfidophilus</name>
    <dbReference type="NCBI Taxonomy" id="35806"/>
    <lineage>
        <taxon>Bacteria</taxon>
        <taxon>Pseudomonadati</taxon>
        <taxon>Pseudomonadota</taxon>
        <taxon>Alphaproteobacteria</taxon>
        <taxon>Rhodobacterales</taxon>
        <taxon>Paracoccaceae</taxon>
        <taxon>Rhodovulum</taxon>
    </lineage>
</organism>
<evidence type="ECO:0000256" key="8">
    <source>
        <dbReference type="ARBA" id="ARBA00072277"/>
    </source>
</evidence>
<dbReference type="PANTHER" id="PTHR11080:SF2">
    <property type="entry name" value="LD05707P"/>
    <property type="match status" value="1"/>
</dbReference>
<evidence type="ECO:0000256" key="7">
    <source>
        <dbReference type="ARBA" id="ARBA00043224"/>
    </source>
</evidence>
<comment type="similarity">
    <text evidence="1">Belongs to the isochorismatase family.</text>
</comment>
<protein>
    <recommendedName>
        <fullName evidence="8">Nicotinamidase</fullName>
        <ecNumber evidence="6">3.5.1.19</ecNumber>
    </recommendedName>
    <alternativeName>
        <fullName evidence="7">Nicotinamide deamidase</fullName>
    </alternativeName>
</protein>
<dbReference type="EC" id="3.5.1.19" evidence="6"/>
<accession>A0A2W5NIU3</accession>
<dbReference type="EMBL" id="QFPW01000001">
    <property type="protein sequence ID" value="PZQ52408.1"/>
    <property type="molecule type" value="Genomic_DNA"/>
</dbReference>
<dbReference type="InterPro" id="IPR036380">
    <property type="entry name" value="Isochorismatase-like_sf"/>
</dbReference>
<dbReference type="Proteomes" id="UP000249185">
    <property type="component" value="Unassembled WGS sequence"/>
</dbReference>
<feature type="domain" description="Isochorismatase-like" evidence="9">
    <location>
        <begin position="8"/>
        <end position="206"/>
    </location>
</feature>
<comment type="pathway">
    <text evidence="5">Cofactor biosynthesis; nicotinate biosynthesis; nicotinate from nicotinamide: step 1/1.</text>
</comment>
<dbReference type="GO" id="GO:0008936">
    <property type="term" value="F:nicotinamidase activity"/>
    <property type="evidence" value="ECO:0007669"/>
    <property type="project" value="UniProtKB-EC"/>
</dbReference>
<keyword evidence="4" id="KW-0378">Hydrolase</keyword>
<keyword evidence="3" id="KW-0479">Metal-binding</keyword>
<evidence type="ECO:0000256" key="2">
    <source>
        <dbReference type="ARBA" id="ARBA00022642"/>
    </source>
</evidence>
<dbReference type="FunFam" id="3.40.50.850:FF:000006">
    <property type="entry name" value="Bifunctional pyrazinamidase/nicotinamidase"/>
    <property type="match status" value="1"/>
</dbReference>
<evidence type="ECO:0000256" key="6">
    <source>
        <dbReference type="ARBA" id="ARBA00039017"/>
    </source>
</evidence>
<keyword evidence="2" id="KW-0662">Pyridine nucleotide biosynthesis</keyword>
<dbReference type="CDD" id="cd01011">
    <property type="entry name" value="nicotinamidase"/>
    <property type="match status" value="1"/>
</dbReference>
<reference evidence="10 11" key="1">
    <citation type="submission" date="2017-08" db="EMBL/GenBank/DDBJ databases">
        <title>Infants hospitalized years apart are colonized by the same room-sourced microbial strains.</title>
        <authorList>
            <person name="Brooks B."/>
            <person name="Olm M.R."/>
            <person name="Firek B.A."/>
            <person name="Baker R."/>
            <person name="Thomas B.C."/>
            <person name="Morowitz M.J."/>
            <person name="Banfield J.F."/>
        </authorList>
    </citation>
    <scope>NUCLEOTIDE SEQUENCE [LARGE SCALE GENOMIC DNA]</scope>
    <source>
        <strain evidence="10">S2_005_002_R2_34</strain>
    </source>
</reference>
<proteinExistence type="inferred from homology"/>
<dbReference type="Pfam" id="PF00857">
    <property type="entry name" value="Isochorismatase"/>
    <property type="match status" value="1"/>
</dbReference>
<dbReference type="GO" id="GO:0046872">
    <property type="term" value="F:metal ion binding"/>
    <property type="evidence" value="ECO:0007669"/>
    <property type="project" value="UniProtKB-KW"/>
</dbReference>
<comment type="caution">
    <text evidence="10">The sequence shown here is derived from an EMBL/GenBank/DDBJ whole genome shotgun (WGS) entry which is preliminary data.</text>
</comment>
<evidence type="ECO:0000313" key="10">
    <source>
        <dbReference type="EMBL" id="PZQ52408.1"/>
    </source>
</evidence>
<dbReference type="SUPFAM" id="SSF52499">
    <property type="entry name" value="Isochorismatase-like hydrolases"/>
    <property type="match status" value="1"/>
</dbReference>
<dbReference type="NCBIfam" id="NF008623">
    <property type="entry name" value="PRK11609.1"/>
    <property type="match status" value="1"/>
</dbReference>
<dbReference type="InterPro" id="IPR052347">
    <property type="entry name" value="Isochorismatase_Nicotinamidase"/>
</dbReference>
<name>A0A2W5NIU3_RHOSU</name>
<evidence type="ECO:0000256" key="5">
    <source>
        <dbReference type="ARBA" id="ARBA00037900"/>
    </source>
</evidence>
<evidence type="ECO:0000256" key="1">
    <source>
        <dbReference type="ARBA" id="ARBA00006336"/>
    </source>
</evidence>
<sequence length="210" mass="22164">MPQPSPRSALVVVDVQLDFCPGGALAVAEGDAVVAPINAIAPRFGTVVLTQDWHPAEHLSFADNHPEKDAFSTIETHYGAQVLWPTHCVQGTAGADFHPDLALDVANIVLRKGTNPGIDSYSAFFENDRTTPTGLRGYLADRGVEEVWLAGLATDFCVAYSALDAAKLGLRVALIEDASRGIDLDGSVAAAMDEMRAAGVRILRAADVPG</sequence>
<dbReference type="Gene3D" id="3.40.50.850">
    <property type="entry name" value="Isochorismatase-like"/>
    <property type="match status" value="1"/>
</dbReference>
<evidence type="ECO:0000256" key="4">
    <source>
        <dbReference type="ARBA" id="ARBA00022801"/>
    </source>
</evidence>
<dbReference type="InterPro" id="IPR000868">
    <property type="entry name" value="Isochorismatase-like_dom"/>
</dbReference>
<gene>
    <name evidence="10" type="ORF">DI556_01755</name>
</gene>
<dbReference type="AlphaFoldDB" id="A0A2W5NIU3"/>
<evidence type="ECO:0000313" key="11">
    <source>
        <dbReference type="Proteomes" id="UP000249185"/>
    </source>
</evidence>